<evidence type="ECO:0000313" key="2">
    <source>
        <dbReference type="Proteomes" id="UP001055072"/>
    </source>
</evidence>
<organism evidence="1 2">
    <name type="scientific">Irpex rosettiformis</name>
    <dbReference type="NCBI Taxonomy" id="378272"/>
    <lineage>
        <taxon>Eukaryota</taxon>
        <taxon>Fungi</taxon>
        <taxon>Dikarya</taxon>
        <taxon>Basidiomycota</taxon>
        <taxon>Agaricomycotina</taxon>
        <taxon>Agaricomycetes</taxon>
        <taxon>Polyporales</taxon>
        <taxon>Irpicaceae</taxon>
        <taxon>Irpex</taxon>
    </lineage>
</organism>
<gene>
    <name evidence="1" type="ORF">BDY19DRAFT_383826</name>
</gene>
<sequence length="525" mass="56307">MIGASYSDADIARASLAQMNEISRRAEVAGLTFGSVNVNPQAQQQQQQQQQQAGQVSPGVSQTQTQSPQQQQQQQQQPPRESQAQTGREQQRPESSASRIYAAAAAAGLMPERPLSRQDALARIEELQRSRPLSAQGQRPDSGAASSSSAAGGSSGSTPAPAAYDFMGMLGPQGTGIDERYGVPMNSNTLSHEGLQVFTVGHLMPKSSMDDENGNWSFDPNTLKDAVVMPTPQGMGGDPPQEGENERQQPLVLVDEATSQPIAAPSAAMAVPGAKKLRVRRSTYVPGWAVPPRVLLVDDDAVSRKLSSKFLQVFGCAIDVAVDGIGAVNKMNLEKYDLVLMDIVMPKLDGVSATSLIRQFDHMTPIISMTSNSTPSEIIKYYSSGMNDILPKPFTKDGLLQMLERHLMHLKVIQTMQRIPRSVGIPPLSDPNFDQALSIQAANMAAAGSSGMFALGEDEGKINPLAGMGLSDEQYTMILQNMVTSDSFMGSMALDIAAGLDNTKRALDDSSDGRDGKRGRFEVIE</sequence>
<dbReference type="EMBL" id="MU274927">
    <property type="protein sequence ID" value="KAI0085879.1"/>
    <property type="molecule type" value="Genomic_DNA"/>
</dbReference>
<reference evidence="1" key="1">
    <citation type="journal article" date="2021" name="Environ. Microbiol.">
        <title>Gene family expansions and transcriptome signatures uncover fungal adaptations to wood decay.</title>
        <authorList>
            <person name="Hage H."/>
            <person name="Miyauchi S."/>
            <person name="Viragh M."/>
            <person name="Drula E."/>
            <person name="Min B."/>
            <person name="Chaduli D."/>
            <person name="Navarro D."/>
            <person name="Favel A."/>
            <person name="Norest M."/>
            <person name="Lesage-Meessen L."/>
            <person name="Balint B."/>
            <person name="Merenyi Z."/>
            <person name="de Eugenio L."/>
            <person name="Morin E."/>
            <person name="Martinez A.T."/>
            <person name="Baldrian P."/>
            <person name="Stursova M."/>
            <person name="Martinez M.J."/>
            <person name="Novotny C."/>
            <person name="Magnuson J.K."/>
            <person name="Spatafora J.W."/>
            <person name="Maurice S."/>
            <person name="Pangilinan J."/>
            <person name="Andreopoulos W."/>
            <person name="LaButti K."/>
            <person name="Hundley H."/>
            <person name="Na H."/>
            <person name="Kuo A."/>
            <person name="Barry K."/>
            <person name="Lipzen A."/>
            <person name="Henrissat B."/>
            <person name="Riley R."/>
            <person name="Ahrendt S."/>
            <person name="Nagy L.G."/>
            <person name="Grigoriev I.V."/>
            <person name="Martin F."/>
            <person name="Rosso M.N."/>
        </authorList>
    </citation>
    <scope>NUCLEOTIDE SEQUENCE</scope>
    <source>
        <strain evidence="1">CBS 384.51</strain>
    </source>
</reference>
<comment type="caution">
    <text evidence="1">The sequence shown here is derived from an EMBL/GenBank/DDBJ whole genome shotgun (WGS) entry which is preliminary data.</text>
</comment>
<protein>
    <submittedName>
        <fullName evidence="1">Uncharacterized protein</fullName>
    </submittedName>
</protein>
<name>A0ACB8TVB9_9APHY</name>
<keyword evidence="2" id="KW-1185">Reference proteome</keyword>
<accession>A0ACB8TVB9</accession>
<evidence type="ECO:0000313" key="1">
    <source>
        <dbReference type="EMBL" id="KAI0085879.1"/>
    </source>
</evidence>
<dbReference type="Proteomes" id="UP001055072">
    <property type="component" value="Unassembled WGS sequence"/>
</dbReference>
<proteinExistence type="predicted"/>